<organism evidence="1">
    <name type="scientific">Culex pipiens</name>
    <name type="common">House mosquito</name>
    <dbReference type="NCBI Taxonomy" id="7175"/>
    <lineage>
        <taxon>Eukaryota</taxon>
        <taxon>Metazoa</taxon>
        <taxon>Ecdysozoa</taxon>
        <taxon>Arthropoda</taxon>
        <taxon>Hexapoda</taxon>
        <taxon>Insecta</taxon>
        <taxon>Pterygota</taxon>
        <taxon>Neoptera</taxon>
        <taxon>Endopterygota</taxon>
        <taxon>Diptera</taxon>
        <taxon>Nematocera</taxon>
        <taxon>Culicoidea</taxon>
        <taxon>Culicidae</taxon>
        <taxon>Culicinae</taxon>
        <taxon>Culicini</taxon>
        <taxon>Culex</taxon>
        <taxon>Culex</taxon>
    </lineage>
</organism>
<reference evidence="1" key="1">
    <citation type="submission" date="2021-05" db="EMBL/GenBank/DDBJ databases">
        <authorList>
            <person name="Alioto T."/>
            <person name="Alioto T."/>
            <person name="Gomez Garrido J."/>
        </authorList>
    </citation>
    <scope>NUCLEOTIDE SEQUENCE</scope>
</reference>
<sequence>MLMISWVLKRNAFALDQRSQGWKYWEIGKTIFWNKECWEGSLVLDEVLQRDVLQQLVGNAGEFRRELLLQLGLERAQHLVAVLLQEEVGGFSQDSVVVEDLGHAQSGLLDGQVQVQRFHAHVRSSWLLVERDATLDVGSHSV</sequence>
<dbReference type="EMBL" id="HBUE01166329">
    <property type="protein sequence ID" value="CAG6512800.1"/>
    <property type="molecule type" value="Transcribed_RNA"/>
</dbReference>
<accession>A0A8D8DQ86</accession>
<protein>
    <submittedName>
        <fullName evidence="1">(northern house mosquito) hypothetical protein</fullName>
    </submittedName>
</protein>
<dbReference type="EMBL" id="HBUE01271642">
    <property type="protein sequence ID" value="CAG6564261.1"/>
    <property type="molecule type" value="Transcribed_RNA"/>
</dbReference>
<name>A0A8D8DQ86_CULPI</name>
<evidence type="ECO:0000313" key="1">
    <source>
        <dbReference type="EMBL" id="CAG6512800.1"/>
    </source>
</evidence>
<dbReference type="AlphaFoldDB" id="A0A8D8DQ86"/>
<proteinExistence type="predicted"/>